<feature type="chain" id="PRO_5046217099" description="Bacterial Ig-like domain-containing protein" evidence="1">
    <location>
        <begin position="33"/>
        <end position="402"/>
    </location>
</feature>
<keyword evidence="4" id="KW-1185">Reference proteome</keyword>
<evidence type="ECO:0000313" key="4">
    <source>
        <dbReference type="Proteomes" id="UP001501470"/>
    </source>
</evidence>
<evidence type="ECO:0000256" key="1">
    <source>
        <dbReference type="SAM" id="SignalP"/>
    </source>
</evidence>
<evidence type="ECO:0000259" key="2">
    <source>
        <dbReference type="Pfam" id="PF16640"/>
    </source>
</evidence>
<reference evidence="4" key="1">
    <citation type="journal article" date="2019" name="Int. J. Syst. Evol. Microbiol.">
        <title>The Global Catalogue of Microorganisms (GCM) 10K type strain sequencing project: providing services to taxonomists for standard genome sequencing and annotation.</title>
        <authorList>
            <consortium name="The Broad Institute Genomics Platform"/>
            <consortium name="The Broad Institute Genome Sequencing Center for Infectious Disease"/>
            <person name="Wu L."/>
            <person name="Ma J."/>
        </authorList>
    </citation>
    <scope>NUCLEOTIDE SEQUENCE [LARGE SCALE GENOMIC DNA]</scope>
    <source>
        <strain evidence="4">JCM 15933</strain>
    </source>
</reference>
<dbReference type="Gene3D" id="2.60.40.10">
    <property type="entry name" value="Immunoglobulins"/>
    <property type="match status" value="1"/>
</dbReference>
<dbReference type="InterPro" id="IPR032109">
    <property type="entry name" value="Big_3_5"/>
</dbReference>
<dbReference type="Proteomes" id="UP001501470">
    <property type="component" value="Unassembled WGS sequence"/>
</dbReference>
<sequence>MKGPKSLLVRAVVVAAAASVAVVGLAAAPANAADLGTLTLTPTQGLTTTNPALSALTSAACPANYGTNAGLKIGKVGSGDYRNLARVGDAANYDQAAFTLDANRSMVSAYGGTALSNGDYEIAVLCTGESTGDHPDLFRTVITVTGENWKVKGGAEPAVPTTTTLAAAPASPQVAGTPVTLTATVAPAAATGSVTFNRGATAIGTAPVVNGTATLSVNNLPVGAFSLSATYTPDSAAYLASTSANLAYTITAPAGSITKEQTITGDIAPGQFSLNVAGTTVALTGGSVGGQATGNLNKATVVDLRGTNAGWNLVGQVSDFTGATSTIPGTNLGWTPSSVKVSGSGAVVTGTNATGLGSPSTLCKSNVGSSAGTFECGAGLTLVIPDNVAPGAYSATLTLTLA</sequence>
<comment type="caution">
    <text evidence="3">The sequence shown here is derived from an EMBL/GenBank/DDBJ whole genome shotgun (WGS) entry which is preliminary data.</text>
</comment>
<dbReference type="EMBL" id="BAAAQD010000010">
    <property type="protein sequence ID" value="GAA1528743.1"/>
    <property type="molecule type" value="Genomic_DNA"/>
</dbReference>
<proteinExistence type="predicted"/>
<name>A0ABP4LPK4_9ACTN</name>
<protein>
    <recommendedName>
        <fullName evidence="2">Bacterial Ig-like domain-containing protein</fullName>
    </recommendedName>
</protein>
<dbReference type="Pfam" id="PF16640">
    <property type="entry name" value="Big_3_5"/>
    <property type="match status" value="1"/>
</dbReference>
<dbReference type="InterPro" id="IPR013783">
    <property type="entry name" value="Ig-like_fold"/>
</dbReference>
<accession>A0ABP4LPK4</accession>
<feature type="domain" description="Bacterial Ig-like" evidence="2">
    <location>
        <begin position="167"/>
        <end position="251"/>
    </location>
</feature>
<gene>
    <name evidence="3" type="ORF">GCM10009827_052460</name>
</gene>
<feature type="signal peptide" evidence="1">
    <location>
        <begin position="1"/>
        <end position="32"/>
    </location>
</feature>
<dbReference type="RefSeq" id="WP_344504751.1">
    <property type="nucleotide sequence ID" value="NZ_BAAAQD010000010.1"/>
</dbReference>
<organism evidence="3 4">
    <name type="scientific">Dactylosporangium maewongense</name>
    <dbReference type="NCBI Taxonomy" id="634393"/>
    <lineage>
        <taxon>Bacteria</taxon>
        <taxon>Bacillati</taxon>
        <taxon>Actinomycetota</taxon>
        <taxon>Actinomycetes</taxon>
        <taxon>Micromonosporales</taxon>
        <taxon>Micromonosporaceae</taxon>
        <taxon>Dactylosporangium</taxon>
    </lineage>
</organism>
<evidence type="ECO:0000313" key="3">
    <source>
        <dbReference type="EMBL" id="GAA1528743.1"/>
    </source>
</evidence>
<keyword evidence="1" id="KW-0732">Signal</keyword>